<dbReference type="Pfam" id="PF00410">
    <property type="entry name" value="Ribosomal_S8"/>
    <property type="match status" value="1"/>
</dbReference>
<evidence type="ECO:0000256" key="4">
    <source>
        <dbReference type="ARBA" id="ARBA00035258"/>
    </source>
</evidence>
<dbReference type="STRING" id="1802471.A2115_01830"/>
<comment type="similarity">
    <text evidence="1">Belongs to the universal ribosomal protein uS8 family.</text>
</comment>
<dbReference type="AlphaFoldDB" id="A0A1F7WKY9"/>
<dbReference type="GO" id="GO:1990904">
    <property type="term" value="C:ribonucleoprotein complex"/>
    <property type="evidence" value="ECO:0007669"/>
    <property type="project" value="UniProtKB-KW"/>
</dbReference>
<comment type="caution">
    <text evidence="6">The sequence shown here is derived from an EMBL/GenBank/DDBJ whole genome shotgun (WGS) entry which is preliminary data.</text>
</comment>
<dbReference type="GO" id="GO:0006412">
    <property type="term" value="P:translation"/>
    <property type="evidence" value="ECO:0007669"/>
    <property type="project" value="InterPro"/>
</dbReference>
<evidence type="ECO:0000313" key="7">
    <source>
        <dbReference type="Proteomes" id="UP000176198"/>
    </source>
</evidence>
<dbReference type="PANTHER" id="PTHR11758">
    <property type="entry name" value="40S RIBOSOMAL PROTEIN S15A"/>
    <property type="match status" value="1"/>
</dbReference>
<evidence type="ECO:0000256" key="3">
    <source>
        <dbReference type="ARBA" id="ARBA00023274"/>
    </source>
</evidence>
<protein>
    <recommendedName>
        <fullName evidence="4">Small ribosomal subunit protein uS8</fullName>
    </recommendedName>
    <alternativeName>
        <fullName evidence="5">30S ribosomal protein S8</fullName>
    </alternativeName>
</protein>
<dbReference type="Gene3D" id="3.30.1490.10">
    <property type="match status" value="1"/>
</dbReference>
<dbReference type="EMBL" id="MGFJ01000014">
    <property type="protein sequence ID" value="OGM02798.1"/>
    <property type="molecule type" value="Genomic_DNA"/>
</dbReference>
<gene>
    <name evidence="6" type="ORF">A2115_01830</name>
</gene>
<dbReference type="Gene3D" id="3.30.1370.30">
    <property type="match status" value="1"/>
</dbReference>
<name>A0A1F7WKY9_9BACT</name>
<dbReference type="InterPro" id="IPR035987">
    <property type="entry name" value="Ribosomal_uS8_sf"/>
</dbReference>
<dbReference type="Proteomes" id="UP000176198">
    <property type="component" value="Unassembled WGS sequence"/>
</dbReference>
<dbReference type="GO" id="GO:0005737">
    <property type="term" value="C:cytoplasm"/>
    <property type="evidence" value="ECO:0007669"/>
    <property type="project" value="UniProtKB-ARBA"/>
</dbReference>
<proteinExistence type="inferred from homology"/>
<evidence type="ECO:0000256" key="2">
    <source>
        <dbReference type="ARBA" id="ARBA00022980"/>
    </source>
</evidence>
<accession>A0A1F7WKY9</accession>
<dbReference type="SUPFAM" id="SSF56047">
    <property type="entry name" value="Ribosomal protein S8"/>
    <property type="match status" value="1"/>
</dbReference>
<dbReference type="GO" id="GO:0003735">
    <property type="term" value="F:structural constituent of ribosome"/>
    <property type="evidence" value="ECO:0007669"/>
    <property type="project" value="InterPro"/>
</dbReference>
<dbReference type="GO" id="GO:0005840">
    <property type="term" value="C:ribosome"/>
    <property type="evidence" value="ECO:0007669"/>
    <property type="project" value="UniProtKB-KW"/>
</dbReference>
<evidence type="ECO:0000256" key="1">
    <source>
        <dbReference type="ARBA" id="ARBA00006471"/>
    </source>
</evidence>
<evidence type="ECO:0000313" key="6">
    <source>
        <dbReference type="EMBL" id="OGM02798.1"/>
    </source>
</evidence>
<dbReference type="FunFam" id="3.30.1490.10:FF:000001">
    <property type="entry name" value="30S ribosomal protein S8"/>
    <property type="match status" value="1"/>
</dbReference>
<dbReference type="InterPro" id="IPR000630">
    <property type="entry name" value="Ribosomal_uS8"/>
</dbReference>
<sequence>MTMVNFPVGDFLIHTKNVAIARGKTLEIRHTKLIFAVAKAMVRAGYLSDVKKVDHKIEAKLVYRKKEPLLMDVKLVSKPGLRIYISVDDLRKVKTPTIYIISTPGGVLTSSEAIKKNVGGEILAEIL</sequence>
<keyword evidence="2 6" id="KW-0689">Ribosomal protein</keyword>
<reference evidence="6 7" key="1">
    <citation type="journal article" date="2016" name="Nat. Commun.">
        <title>Thousands of microbial genomes shed light on interconnected biogeochemical processes in an aquifer system.</title>
        <authorList>
            <person name="Anantharaman K."/>
            <person name="Brown C.T."/>
            <person name="Hug L.A."/>
            <person name="Sharon I."/>
            <person name="Castelle C.J."/>
            <person name="Probst A.J."/>
            <person name="Thomas B.C."/>
            <person name="Singh A."/>
            <person name="Wilkins M.J."/>
            <person name="Karaoz U."/>
            <person name="Brodie E.L."/>
            <person name="Williams K.H."/>
            <person name="Hubbard S.S."/>
            <person name="Banfield J.F."/>
        </authorList>
    </citation>
    <scope>NUCLEOTIDE SEQUENCE [LARGE SCALE GENOMIC DNA]</scope>
</reference>
<organism evidence="6 7">
    <name type="scientific">Candidatus Woesebacteria bacterium GWA1_41_8</name>
    <dbReference type="NCBI Taxonomy" id="1802471"/>
    <lineage>
        <taxon>Bacteria</taxon>
        <taxon>Candidatus Woeseibacteriota</taxon>
    </lineage>
</organism>
<evidence type="ECO:0000256" key="5">
    <source>
        <dbReference type="ARBA" id="ARBA00035525"/>
    </source>
</evidence>
<keyword evidence="3" id="KW-0687">Ribonucleoprotein</keyword>